<reference evidence="9" key="1">
    <citation type="submission" date="2023-03" db="EMBL/GenBank/DDBJ databases">
        <title>Chromosome-scale reference genome and RAD-based genetic map of yellow starthistle (Centaurea solstitialis) reveal putative structural variation and QTLs associated with invader traits.</title>
        <authorList>
            <person name="Reatini B."/>
            <person name="Cang F.A."/>
            <person name="Jiang Q."/>
            <person name="Mckibben M.T.W."/>
            <person name="Barker M.S."/>
            <person name="Rieseberg L.H."/>
            <person name="Dlugosch K.M."/>
        </authorList>
    </citation>
    <scope>NUCLEOTIDE SEQUENCE</scope>
    <source>
        <strain evidence="9">CAN-66</strain>
        <tissue evidence="9">Leaf</tissue>
    </source>
</reference>
<evidence type="ECO:0000256" key="2">
    <source>
        <dbReference type="ARBA" id="ARBA00022695"/>
    </source>
</evidence>
<feature type="compositionally biased region" description="Basic and acidic residues" evidence="7">
    <location>
        <begin position="213"/>
        <end position="228"/>
    </location>
</feature>
<proteinExistence type="predicted"/>
<evidence type="ECO:0000256" key="7">
    <source>
        <dbReference type="SAM" id="MobiDB-lite"/>
    </source>
</evidence>
<keyword evidence="6" id="KW-0695">RNA-directed DNA polymerase</keyword>
<keyword evidence="1" id="KW-0808">Transferase</keyword>
<dbReference type="CDD" id="cd09274">
    <property type="entry name" value="RNase_HI_RT_Ty3"/>
    <property type="match status" value="1"/>
</dbReference>
<dbReference type="PANTHER" id="PTHR37984">
    <property type="entry name" value="PROTEIN CBG26694"/>
    <property type="match status" value="1"/>
</dbReference>
<evidence type="ECO:0000256" key="5">
    <source>
        <dbReference type="ARBA" id="ARBA00022801"/>
    </source>
</evidence>
<keyword evidence="3" id="KW-0540">Nuclease</keyword>
<feature type="domain" description="Reverse transcriptase RNase H-like" evidence="8">
    <location>
        <begin position="99"/>
        <end position="174"/>
    </location>
</feature>
<dbReference type="EMBL" id="JARYMX010000003">
    <property type="protein sequence ID" value="KAJ9556298.1"/>
    <property type="molecule type" value="Genomic_DNA"/>
</dbReference>
<dbReference type="PANTHER" id="PTHR37984:SF5">
    <property type="entry name" value="PROTEIN NYNRIN-LIKE"/>
    <property type="match status" value="1"/>
</dbReference>
<name>A0AA38TT77_9ASTR</name>
<dbReference type="InterPro" id="IPR050951">
    <property type="entry name" value="Retrovirus_Pol_polyprotein"/>
</dbReference>
<keyword evidence="4" id="KW-0255">Endonuclease</keyword>
<dbReference type="GO" id="GO:0016787">
    <property type="term" value="F:hydrolase activity"/>
    <property type="evidence" value="ECO:0007669"/>
    <property type="project" value="UniProtKB-KW"/>
</dbReference>
<comment type="caution">
    <text evidence="9">The sequence shown here is derived from an EMBL/GenBank/DDBJ whole genome shotgun (WGS) entry which is preliminary data.</text>
</comment>
<evidence type="ECO:0000313" key="10">
    <source>
        <dbReference type="Proteomes" id="UP001172457"/>
    </source>
</evidence>
<gene>
    <name evidence="9" type="ORF">OSB04_010912</name>
</gene>
<accession>A0AA38TT77</accession>
<evidence type="ECO:0000259" key="8">
    <source>
        <dbReference type="Pfam" id="PF17917"/>
    </source>
</evidence>
<sequence length="228" mass="25951">MAFMAHVVDREVKEKQIQDFPVVREFPEVFPEELPGLPPQRQVGFHIDLVPGAGPTAKSPYRLTPSEMQELSNQLQELLDKGFIRPSSSPWGAPVLYNEKVIAYASRQLKVHEKNYTTHDLELGAVVFALKIWRHYLYGTKCTIYTDHKSLQHILDQKMLDMRQRRWVELLSDYDCEIKYHPGESKCRSCCAKQEGTSEAYADASNGNGSADQSEKSDIESSERSSEG</sequence>
<dbReference type="GO" id="GO:0004519">
    <property type="term" value="F:endonuclease activity"/>
    <property type="evidence" value="ECO:0007669"/>
    <property type="project" value="UniProtKB-KW"/>
</dbReference>
<evidence type="ECO:0000256" key="3">
    <source>
        <dbReference type="ARBA" id="ARBA00022722"/>
    </source>
</evidence>
<keyword evidence="10" id="KW-1185">Reference proteome</keyword>
<dbReference type="Pfam" id="PF17917">
    <property type="entry name" value="RT_RNaseH"/>
    <property type="match status" value="1"/>
</dbReference>
<feature type="region of interest" description="Disordered" evidence="7">
    <location>
        <begin position="201"/>
        <end position="228"/>
    </location>
</feature>
<evidence type="ECO:0000313" key="9">
    <source>
        <dbReference type="EMBL" id="KAJ9556298.1"/>
    </source>
</evidence>
<evidence type="ECO:0000256" key="4">
    <source>
        <dbReference type="ARBA" id="ARBA00022759"/>
    </source>
</evidence>
<dbReference type="AlphaFoldDB" id="A0AA38TT77"/>
<dbReference type="Gene3D" id="3.10.10.10">
    <property type="entry name" value="HIV Type 1 Reverse Transcriptase, subunit A, domain 1"/>
    <property type="match status" value="1"/>
</dbReference>
<evidence type="ECO:0000256" key="1">
    <source>
        <dbReference type="ARBA" id="ARBA00022679"/>
    </source>
</evidence>
<keyword evidence="2" id="KW-0548">Nucleotidyltransferase</keyword>
<organism evidence="9 10">
    <name type="scientific">Centaurea solstitialis</name>
    <name type="common">yellow star-thistle</name>
    <dbReference type="NCBI Taxonomy" id="347529"/>
    <lineage>
        <taxon>Eukaryota</taxon>
        <taxon>Viridiplantae</taxon>
        <taxon>Streptophyta</taxon>
        <taxon>Embryophyta</taxon>
        <taxon>Tracheophyta</taxon>
        <taxon>Spermatophyta</taxon>
        <taxon>Magnoliopsida</taxon>
        <taxon>eudicotyledons</taxon>
        <taxon>Gunneridae</taxon>
        <taxon>Pentapetalae</taxon>
        <taxon>asterids</taxon>
        <taxon>campanulids</taxon>
        <taxon>Asterales</taxon>
        <taxon>Asteraceae</taxon>
        <taxon>Carduoideae</taxon>
        <taxon>Cardueae</taxon>
        <taxon>Centaureinae</taxon>
        <taxon>Centaurea</taxon>
    </lineage>
</organism>
<dbReference type="SUPFAM" id="SSF56672">
    <property type="entry name" value="DNA/RNA polymerases"/>
    <property type="match status" value="1"/>
</dbReference>
<protein>
    <recommendedName>
        <fullName evidence="8">Reverse transcriptase RNase H-like domain-containing protein</fullName>
    </recommendedName>
</protein>
<dbReference type="GO" id="GO:0003964">
    <property type="term" value="F:RNA-directed DNA polymerase activity"/>
    <property type="evidence" value="ECO:0007669"/>
    <property type="project" value="UniProtKB-KW"/>
</dbReference>
<evidence type="ECO:0000256" key="6">
    <source>
        <dbReference type="ARBA" id="ARBA00022918"/>
    </source>
</evidence>
<dbReference type="InterPro" id="IPR043502">
    <property type="entry name" value="DNA/RNA_pol_sf"/>
</dbReference>
<dbReference type="Proteomes" id="UP001172457">
    <property type="component" value="Chromosome 3"/>
</dbReference>
<dbReference type="InterPro" id="IPR041373">
    <property type="entry name" value="RT_RNaseH"/>
</dbReference>
<keyword evidence="5" id="KW-0378">Hydrolase</keyword>